<dbReference type="GO" id="GO:0006782">
    <property type="term" value="P:protoporphyrinogen IX biosynthetic process"/>
    <property type="evidence" value="ECO:0007669"/>
    <property type="project" value="UniProtKB-UniPathway"/>
</dbReference>
<reference evidence="17 18" key="1">
    <citation type="journal article" date="2019" name="Nat. Microbiol.">
        <title>Mediterranean grassland soil C-N compound turnover is dependent on rainfall and depth, and is mediated by genomically divergent microorganisms.</title>
        <authorList>
            <person name="Diamond S."/>
            <person name="Andeer P.F."/>
            <person name="Li Z."/>
            <person name="Crits-Christoph A."/>
            <person name="Burstein D."/>
            <person name="Anantharaman K."/>
            <person name="Lane K.R."/>
            <person name="Thomas B.C."/>
            <person name="Pan C."/>
            <person name="Northen T.R."/>
            <person name="Banfield J.F."/>
        </authorList>
    </citation>
    <scope>NUCLEOTIDE SEQUENCE [LARGE SCALE GENOMIC DNA]</scope>
    <source>
        <strain evidence="17">NP_4</strain>
    </source>
</reference>
<evidence type="ECO:0000256" key="12">
    <source>
        <dbReference type="PIRSR" id="PIRSR001415-1"/>
    </source>
</evidence>
<evidence type="ECO:0000256" key="15">
    <source>
        <dbReference type="PIRSR" id="PIRSR001415-5"/>
    </source>
</evidence>
<feature type="binding site" evidence="13">
    <location>
        <position position="318"/>
    </location>
    <ligand>
        <name>5-aminolevulinate</name>
        <dbReference type="ChEBI" id="CHEBI:356416"/>
        <label>2</label>
    </ligand>
</feature>
<keyword evidence="6" id="KW-0350">Heme biosynthesis</keyword>
<gene>
    <name evidence="17" type="primary">hemB</name>
    <name evidence="17" type="ORF">E6H01_04380</name>
</gene>
<dbReference type="SUPFAM" id="SSF51569">
    <property type="entry name" value="Aldolase"/>
    <property type="match status" value="1"/>
</dbReference>
<dbReference type="AlphaFoldDB" id="A0A537L868"/>
<feature type="binding site" evidence="14">
    <location>
        <position position="125"/>
    </location>
    <ligand>
        <name>Zn(2+)</name>
        <dbReference type="ChEBI" id="CHEBI:29105"/>
        <note>catalytic</note>
    </ligand>
</feature>
<organism evidence="17 18">
    <name type="scientific">Candidatus Segetimicrobium genomatis</name>
    <dbReference type="NCBI Taxonomy" id="2569760"/>
    <lineage>
        <taxon>Bacteria</taxon>
        <taxon>Bacillati</taxon>
        <taxon>Candidatus Sysuimicrobiota</taxon>
        <taxon>Candidatus Sysuimicrobiia</taxon>
        <taxon>Candidatus Sysuimicrobiales</taxon>
        <taxon>Candidatus Segetimicrobiaceae</taxon>
        <taxon>Candidatus Segetimicrobium</taxon>
    </lineage>
</organism>
<keyword evidence="8" id="KW-0627">Porphyrin biosynthesis</keyword>
<comment type="catalytic activity">
    <reaction evidence="11">
        <text>2 5-aminolevulinate = porphobilinogen + 2 H2O + H(+)</text>
        <dbReference type="Rhea" id="RHEA:24064"/>
        <dbReference type="ChEBI" id="CHEBI:15377"/>
        <dbReference type="ChEBI" id="CHEBI:15378"/>
        <dbReference type="ChEBI" id="CHEBI:58126"/>
        <dbReference type="ChEBI" id="CHEBI:356416"/>
        <dbReference type="EC" id="4.2.1.24"/>
    </reaction>
</comment>
<keyword evidence="14" id="KW-0862">Zinc</keyword>
<feature type="active site" description="Schiff-base intermediate with substrate" evidence="12">
    <location>
        <position position="200"/>
    </location>
</feature>
<accession>A0A537L868</accession>
<dbReference type="Pfam" id="PF00490">
    <property type="entry name" value="ALAD"/>
    <property type="match status" value="1"/>
</dbReference>
<keyword evidence="15" id="KW-0460">Magnesium</keyword>
<proteinExistence type="inferred from homology"/>
<dbReference type="EMBL" id="VBAL01000046">
    <property type="protein sequence ID" value="TMJ04170.1"/>
    <property type="molecule type" value="Genomic_DNA"/>
</dbReference>
<evidence type="ECO:0000256" key="13">
    <source>
        <dbReference type="PIRSR" id="PIRSR001415-2"/>
    </source>
</evidence>
<dbReference type="CDD" id="cd00384">
    <property type="entry name" value="ALAD_PBGS"/>
    <property type="match status" value="1"/>
</dbReference>
<sequence>MQVTQRPERAVRLRRLRRTDAIRELVRETRLHPHQFVYPMFVRGGRRVREPIPSMPGQFRLSVDELVSDVSAIRGLGIDAVLLFGLPDAKDPAGSGAYADDGIVQQAVRTLRAAHPDLIVMTDVCLCEYTTHGHCGLVRDDDVDNDATLELLARTAVSQAVAGADVVAPSAMMDGQVAAIRRAMDETGCQHVAIMGYSAKYASAFYGPFREAAGSAPQFGDRRGYQMDPSNAREAEREVAVDLAEGADIVMVKPALPFLDVLSRIRRTVTAPLAAYNVSGEYAMVKAAAEHGWLDEPRAVLEVLTAIARAGADLIITYHAKEAAAWLSRR</sequence>
<dbReference type="FunFam" id="3.20.20.70:FF:000019">
    <property type="entry name" value="Delta-aminolevulinic acid dehydratase"/>
    <property type="match status" value="1"/>
</dbReference>
<dbReference type="GO" id="GO:0008270">
    <property type="term" value="F:zinc ion binding"/>
    <property type="evidence" value="ECO:0007669"/>
    <property type="project" value="TreeGrafter"/>
</dbReference>
<dbReference type="NCBIfam" id="NF006762">
    <property type="entry name" value="PRK09283.1"/>
    <property type="match status" value="1"/>
</dbReference>
<feature type="binding site" evidence="13">
    <location>
        <position position="210"/>
    </location>
    <ligand>
        <name>5-aminolevulinate</name>
        <dbReference type="ChEBI" id="CHEBI:356416"/>
        <label>1</label>
    </ligand>
</feature>
<dbReference type="Gene3D" id="3.20.20.70">
    <property type="entry name" value="Aldolase class I"/>
    <property type="match status" value="1"/>
</dbReference>
<protein>
    <recommendedName>
        <fullName evidence="5">Delta-aminolevulinic acid dehydratase</fullName>
        <ecNumber evidence="4">4.2.1.24</ecNumber>
    </recommendedName>
    <alternativeName>
        <fullName evidence="10">Porphobilinogen synthase</fullName>
    </alternativeName>
</protein>
<evidence type="ECO:0000313" key="18">
    <source>
        <dbReference type="Proteomes" id="UP000319353"/>
    </source>
</evidence>
<dbReference type="InterPro" id="IPR013785">
    <property type="entry name" value="Aldolase_TIM"/>
</dbReference>
<dbReference type="EC" id="4.2.1.24" evidence="4"/>
<dbReference type="InterPro" id="IPR001731">
    <property type="entry name" value="ALAD"/>
</dbReference>
<dbReference type="SMART" id="SM01004">
    <property type="entry name" value="ALAD"/>
    <property type="match status" value="1"/>
</dbReference>
<comment type="caution">
    <text evidence="17">The sequence shown here is derived from an EMBL/GenBank/DDBJ whole genome shotgun (WGS) entry which is preliminary data.</text>
</comment>
<evidence type="ECO:0000256" key="9">
    <source>
        <dbReference type="ARBA" id="ARBA00025628"/>
    </source>
</evidence>
<comment type="function">
    <text evidence="9">Catalyzes an early step in the biosynthesis of tetrapyrroles. Binds two molecules of 5-aminolevulinate per subunit, each at a distinct site, and catalyzes their condensation to form porphobilinogen.</text>
</comment>
<dbReference type="GO" id="GO:0005829">
    <property type="term" value="C:cytosol"/>
    <property type="evidence" value="ECO:0007669"/>
    <property type="project" value="TreeGrafter"/>
</dbReference>
<feature type="binding site" evidence="13">
    <location>
        <position position="222"/>
    </location>
    <ligand>
        <name>5-aminolevulinate</name>
        <dbReference type="ChEBI" id="CHEBI:356416"/>
        <label>1</label>
    </ligand>
</feature>
<comment type="pathway">
    <text evidence="1">Porphyrin-containing compound metabolism; protoporphyrin-IX biosynthesis; coproporphyrinogen-III from 5-aminolevulinate: step 1/4.</text>
</comment>
<evidence type="ECO:0000256" key="2">
    <source>
        <dbReference type="ARBA" id="ARBA00008055"/>
    </source>
</evidence>
<evidence type="ECO:0000256" key="10">
    <source>
        <dbReference type="ARBA" id="ARBA00032837"/>
    </source>
</evidence>
<dbReference type="PRINTS" id="PR00144">
    <property type="entry name" value="DALDHYDRTASE"/>
</dbReference>
<feature type="binding site" evidence="14">
    <location>
        <position position="127"/>
    </location>
    <ligand>
        <name>Zn(2+)</name>
        <dbReference type="ChEBI" id="CHEBI:29105"/>
        <note>catalytic</note>
    </ligand>
</feature>
<feature type="binding site" evidence="14">
    <location>
        <position position="135"/>
    </location>
    <ligand>
        <name>Zn(2+)</name>
        <dbReference type="ChEBI" id="CHEBI:29105"/>
        <note>catalytic</note>
    </ligand>
</feature>
<evidence type="ECO:0000256" key="1">
    <source>
        <dbReference type="ARBA" id="ARBA00004694"/>
    </source>
</evidence>
<evidence type="ECO:0000256" key="11">
    <source>
        <dbReference type="ARBA" id="ARBA00047651"/>
    </source>
</evidence>
<evidence type="ECO:0000256" key="14">
    <source>
        <dbReference type="PIRSR" id="PIRSR001415-3"/>
    </source>
</evidence>
<evidence type="ECO:0000256" key="5">
    <source>
        <dbReference type="ARBA" id="ARBA00020771"/>
    </source>
</evidence>
<evidence type="ECO:0000256" key="4">
    <source>
        <dbReference type="ARBA" id="ARBA00012053"/>
    </source>
</evidence>
<name>A0A537L868_9BACT</name>
<evidence type="ECO:0000256" key="6">
    <source>
        <dbReference type="ARBA" id="ARBA00023133"/>
    </source>
</evidence>
<evidence type="ECO:0000313" key="17">
    <source>
        <dbReference type="EMBL" id="TMJ04170.1"/>
    </source>
</evidence>
<dbReference type="PIRSF" id="PIRSF001415">
    <property type="entry name" value="Porphbilin_synth"/>
    <property type="match status" value="1"/>
</dbReference>
<keyword evidence="7 17" id="KW-0456">Lyase</keyword>
<feature type="binding site" evidence="13">
    <location>
        <position position="279"/>
    </location>
    <ligand>
        <name>5-aminolevulinate</name>
        <dbReference type="ChEBI" id="CHEBI:356416"/>
        <label>2</label>
    </ligand>
</feature>
<dbReference type="Proteomes" id="UP000319353">
    <property type="component" value="Unassembled WGS sequence"/>
</dbReference>
<dbReference type="PANTHER" id="PTHR11458:SF0">
    <property type="entry name" value="DELTA-AMINOLEVULINIC ACID DEHYDRATASE"/>
    <property type="match status" value="1"/>
</dbReference>
<dbReference type="GO" id="GO:0004655">
    <property type="term" value="F:porphobilinogen synthase activity"/>
    <property type="evidence" value="ECO:0007669"/>
    <property type="project" value="UniProtKB-EC"/>
</dbReference>
<comment type="subunit">
    <text evidence="3">Homooctamer.</text>
</comment>
<feature type="binding site" evidence="15">
    <location>
        <position position="238"/>
    </location>
    <ligand>
        <name>Mg(2+)</name>
        <dbReference type="ChEBI" id="CHEBI:18420"/>
    </ligand>
</feature>
<evidence type="ECO:0000256" key="8">
    <source>
        <dbReference type="ARBA" id="ARBA00023244"/>
    </source>
</evidence>
<dbReference type="PANTHER" id="PTHR11458">
    <property type="entry name" value="DELTA-AMINOLEVULINIC ACID DEHYDRATASE"/>
    <property type="match status" value="1"/>
</dbReference>
<evidence type="ECO:0000256" key="16">
    <source>
        <dbReference type="RuleBase" id="RU004161"/>
    </source>
</evidence>
<evidence type="ECO:0000256" key="3">
    <source>
        <dbReference type="ARBA" id="ARBA00011823"/>
    </source>
</evidence>
<keyword evidence="14" id="KW-0479">Metal-binding</keyword>
<evidence type="ECO:0000256" key="7">
    <source>
        <dbReference type="ARBA" id="ARBA00023239"/>
    </source>
</evidence>
<dbReference type="UniPathway" id="UPA00251">
    <property type="reaction ID" value="UER00318"/>
</dbReference>
<comment type="similarity">
    <text evidence="2 16">Belongs to the ALAD family.</text>
</comment>
<feature type="active site" description="Schiff-base intermediate with substrate" evidence="12">
    <location>
        <position position="253"/>
    </location>
</feature>